<reference evidence="2 3" key="2">
    <citation type="journal article" date="2013" name="Plant Cell Physiol.">
        <title>Rice Annotation Project Database (RAP-DB): an integrative and interactive database for rice genomics.</title>
        <authorList>
            <person name="Sakai H."/>
            <person name="Lee S.S."/>
            <person name="Tanaka T."/>
            <person name="Numa H."/>
            <person name="Kim J."/>
            <person name="Kawahara Y."/>
            <person name="Wakimoto H."/>
            <person name="Yang C.C."/>
            <person name="Iwamoto M."/>
            <person name="Abe T."/>
            <person name="Yamada Y."/>
            <person name="Muto A."/>
            <person name="Inokuchi H."/>
            <person name="Ikemura T."/>
            <person name="Matsumoto T."/>
            <person name="Sasaki T."/>
            <person name="Itoh T."/>
        </authorList>
    </citation>
    <scope>NUCLEOTIDE SEQUENCE [LARGE SCALE GENOMIC DNA]</scope>
    <source>
        <strain evidence="3">cv. Nipponbare</strain>
    </source>
</reference>
<dbReference type="AlphaFoldDB" id="A0A0P0Y5P5"/>
<evidence type="ECO:0000256" key="1">
    <source>
        <dbReference type="SAM" id="MobiDB-lite"/>
    </source>
</evidence>
<protein>
    <submittedName>
        <fullName evidence="2">Os11g0707250 protein</fullName>
    </submittedName>
</protein>
<dbReference type="InParanoid" id="A0A0P0Y5P5"/>
<sequence length="78" mass="8675">MDLATTETVVAESSRCQPCGGRIWKARAATRSAKQREESLADVEGHNGDSVEKHVGGIGADLVEKARWWHWRDPMERG</sequence>
<accession>A0A0P0Y5P5</accession>
<evidence type="ECO:0000313" key="3">
    <source>
        <dbReference type="Proteomes" id="UP000059680"/>
    </source>
</evidence>
<keyword evidence="3" id="KW-1185">Reference proteome</keyword>
<dbReference type="Proteomes" id="UP000059680">
    <property type="component" value="Chromosome 11"/>
</dbReference>
<dbReference type="EMBL" id="AP014967">
    <property type="protein sequence ID" value="BAT15420.1"/>
    <property type="molecule type" value="Genomic_DNA"/>
</dbReference>
<gene>
    <name evidence="2" type="ordered locus">Os11g0707250</name>
    <name evidence="2" type="ORF">OSNPB_110707250</name>
</gene>
<organism evidence="2 3">
    <name type="scientific">Oryza sativa subsp. japonica</name>
    <name type="common">Rice</name>
    <dbReference type="NCBI Taxonomy" id="39947"/>
    <lineage>
        <taxon>Eukaryota</taxon>
        <taxon>Viridiplantae</taxon>
        <taxon>Streptophyta</taxon>
        <taxon>Embryophyta</taxon>
        <taxon>Tracheophyta</taxon>
        <taxon>Spermatophyta</taxon>
        <taxon>Magnoliopsida</taxon>
        <taxon>Liliopsida</taxon>
        <taxon>Poales</taxon>
        <taxon>Poaceae</taxon>
        <taxon>BOP clade</taxon>
        <taxon>Oryzoideae</taxon>
        <taxon>Oryzeae</taxon>
        <taxon>Oryzinae</taxon>
        <taxon>Oryza</taxon>
        <taxon>Oryza sativa</taxon>
    </lineage>
</organism>
<feature type="region of interest" description="Disordered" evidence="1">
    <location>
        <begin position="35"/>
        <end position="54"/>
    </location>
</feature>
<name>A0A0P0Y5P5_ORYSJ</name>
<reference evidence="3" key="1">
    <citation type="journal article" date="2005" name="Nature">
        <title>The map-based sequence of the rice genome.</title>
        <authorList>
            <consortium name="International rice genome sequencing project (IRGSP)"/>
            <person name="Matsumoto T."/>
            <person name="Wu J."/>
            <person name="Kanamori H."/>
            <person name="Katayose Y."/>
            <person name="Fujisawa M."/>
            <person name="Namiki N."/>
            <person name="Mizuno H."/>
            <person name="Yamamoto K."/>
            <person name="Antonio B.A."/>
            <person name="Baba T."/>
            <person name="Sakata K."/>
            <person name="Nagamura Y."/>
            <person name="Aoki H."/>
            <person name="Arikawa K."/>
            <person name="Arita K."/>
            <person name="Bito T."/>
            <person name="Chiden Y."/>
            <person name="Fujitsuka N."/>
            <person name="Fukunaka R."/>
            <person name="Hamada M."/>
            <person name="Harada C."/>
            <person name="Hayashi A."/>
            <person name="Hijishita S."/>
            <person name="Honda M."/>
            <person name="Hosokawa S."/>
            <person name="Ichikawa Y."/>
            <person name="Idonuma A."/>
            <person name="Iijima M."/>
            <person name="Ikeda M."/>
            <person name="Ikeno M."/>
            <person name="Ito K."/>
            <person name="Ito S."/>
            <person name="Ito T."/>
            <person name="Ito Y."/>
            <person name="Ito Y."/>
            <person name="Iwabuchi A."/>
            <person name="Kamiya K."/>
            <person name="Karasawa W."/>
            <person name="Kurita K."/>
            <person name="Katagiri S."/>
            <person name="Kikuta A."/>
            <person name="Kobayashi H."/>
            <person name="Kobayashi N."/>
            <person name="Machita K."/>
            <person name="Maehara T."/>
            <person name="Masukawa M."/>
            <person name="Mizubayashi T."/>
            <person name="Mukai Y."/>
            <person name="Nagasaki H."/>
            <person name="Nagata Y."/>
            <person name="Naito S."/>
            <person name="Nakashima M."/>
            <person name="Nakama Y."/>
            <person name="Nakamichi Y."/>
            <person name="Nakamura M."/>
            <person name="Meguro A."/>
            <person name="Negishi M."/>
            <person name="Ohta I."/>
            <person name="Ohta T."/>
            <person name="Okamoto M."/>
            <person name="Ono N."/>
            <person name="Saji S."/>
            <person name="Sakaguchi M."/>
            <person name="Sakai K."/>
            <person name="Shibata M."/>
            <person name="Shimokawa T."/>
            <person name="Song J."/>
            <person name="Takazaki Y."/>
            <person name="Terasawa K."/>
            <person name="Tsugane M."/>
            <person name="Tsuji K."/>
            <person name="Ueda S."/>
            <person name="Waki K."/>
            <person name="Yamagata H."/>
            <person name="Yamamoto M."/>
            <person name="Yamamoto S."/>
            <person name="Yamane H."/>
            <person name="Yoshiki S."/>
            <person name="Yoshihara R."/>
            <person name="Yukawa K."/>
            <person name="Zhong H."/>
            <person name="Yano M."/>
            <person name="Yuan Q."/>
            <person name="Ouyang S."/>
            <person name="Liu J."/>
            <person name="Jones K.M."/>
            <person name="Gansberger K."/>
            <person name="Moffat K."/>
            <person name="Hill J."/>
            <person name="Bera J."/>
            <person name="Fadrosh D."/>
            <person name="Jin S."/>
            <person name="Johri S."/>
            <person name="Kim M."/>
            <person name="Overton L."/>
            <person name="Reardon M."/>
            <person name="Tsitrin T."/>
            <person name="Vuong H."/>
            <person name="Weaver B."/>
            <person name="Ciecko A."/>
            <person name="Tallon L."/>
            <person name="Jackson J."/>
            <person name="Pai G."/>
            <person name="Aken S.V."/>
            <person name="Utterback T."/>
            <person name="Reidmuller S."/>
            <person name="Feldblyum T."/>
            <person name="Hsiao J."/>
            <person name="Zismann V."/>
            <person name="Iobst S."/>
            <person name="de Vazeille A.R."/>
            <person name="Buell C.R."/>
            <person name="Ying K."/>
            <person name="Li Y."/>
            <person name="Lu T."/>
            <person name="Huang Y."/>
            <person name="Zhao Q."/>
            <person name="Feng Q."/>
            <person name="Zhang L."/>
            <person name="Zhu J."/>
            <person name="Weng Q."/>
            <person name="Mu J."/>
            <person name="Lu Y."/>
            <person name="Fan D."/>
            <person name="Liu Y."/>
            <person name="Guan J."/>
            <person name="Zhang Y."/>
            <person name="Yu S."/>
            <person name="Liu X."/>
            <person name="Zhang Y."/>
            <person name="Hong G."/>
            <person name="Han B."/>
            <person name="Choisne N."/>
            <person name="Demange N."/>
            <person name="Orjeda G."/>
            <person name="Samain S."/>
            <person name="Cattolico L."/>
            <person name="Pelletier E."/>
            <person name="Couloux A."/>
            <person name="Segurens B."/>
            <person name="Wincker P."/>
            <person name="D'Hont A."/>
            <person name="Scarpelli C."/>
            <person name="Weissenbach J."/>
            <person name="Salanoubat M."/>
            <person name="Quetier F."/>
            <person name="Yu Y."/>
            <person name="Kim H.R."/>
            <person name="Rambo T."/>
            <person name="Currie J."/>
            <person name="Collura K."/>
            <person name="Luo M."/>
            <person name="Yang T."/>
            <person name="Ammiraju J.S.S."/>
            <person name="Engler F."/>
            <person name="Soderlund C."/>
            <person name="Wing R.A."/>
            <person name="Palmer L.E."/>
            <person name="de la Bastide M."/>
            <person name="Spiegel L."/>
            <person name="Nascimento L."/>
            <person name="Zutavern T."/>
            <person name="O'Shaughnessy A."/>
            <person name="Dike S."/>
            <person name="Dedhia N."/>
            <person name="Preston R."/>
            <person name="Balija V."/>
            <person name="McCombie W.R."/>
            <person name="Chow T."/>
            <person name="Chen H."/>
            <person name="Chung M."/>
            <person name="Chen C."/>
            <person name="Shaw J."/>
            <person name="Wu H."/>
            <person name="Hsiao K."/>
            <person name="Chao Y."/>
            <person name="Chu M."/>
            <person name="Cheng C."/>
            <person name="Hour A."/>
            <person name="Lee P."/>
            <person name="Lin S."/>
            <person name="Lin Y."/>
            <person name="Liou J."/>
            <person name="Liu S."/>
            <person name="Hsing Y."/>
            <person name="Raghuvanshi S."/>
            <person name="Mohanty A."/>
            <person name="Bharti A.K."/>
            <person name="Gaur A."/>
            <person name="Gupta V."/>
            <person name="Kumar D."/>
            <person name="Ravi V."/>
            <person name="Vij S."/>
            <person name="Kapur A."/>
            <person name="Khurana P."/>
            <person name="Khurana P."/>
            <person name="Khurana J.P."/>
            <person name="Tyagi A.K."/>
            <person name="Gaikwad K."/>
            <person name="Singh A."/>
            <person name="Dalal V."/>
            <person name="Srivastava S."/>
            <person name="Dixit A."/>
            <person name="Pal A.K."/>
            <person name="Ghazi I.A."/>
            <person name="Yadav M."/>
            <person name="Pandit A."/>
            <person name="Bhargava A."/>
            <person name="Sureshbabu K."/>
            <person name="Batra K."/>
            <person name="Sharma T.R."/>
            <person name="Mohapatra T."/>
            <person name="Singh N.K."/>
            <person name="Messing J."/>
            <person name="Nelson A.B."/>
            <person name="Fuks G."/>
            <person name="Kavchok S."/>
            <person name="Keizer G."/>
            <person name="Linton E."/>
            <person name="Llaca V."/>
            <person name="Song R."/>
            <person name="Tanyolac B."/>
            <person name="Young S."/>
            <person name="Ho-Il K."/>
            <person name="Hahn J.H."/>
            <person name="Sangsakoo G."/>
            <person name="Vanavichit A."/>
            <person name="de Mattos Luiz.A.T."/>
            <person name="Zimmer P.D."/>
            <person name="Malone G."/>
            <person name="Dellagostin O."/>
            <person name="de Oliveira A.C."/>
            <person name="Bevan M."/>
            <person name="Bancroft I."/>
            <person name="Minx P."/>
            <person name="Cordum H."/>
            <person name="Wilson R."/>
            <person name="Cheng Z."/>
            <person name="Jin W."/>
            <person name="Jiang J."/>
            <person name="Leong S.A."/>
            <person name="Iwama H."/>
            <person name="Gojobori T."/>
            <person name="Itoh T."/>
            <person name="Niimura Y."/>
            <person name="Fujii Y."/>
            <person name="Habara T."/>
            <person name="Sakai H."/>
            <person name="Sato Y."/>
            <person name="Wilson G."/>
            <person name="Kumar K."/>
            <person name="McCouch S."/>
            <person name="Juretic N."/>
            <person name="Hoen D."/>
            <person name="Wright S."/>
            <person name="Bruskiewich R."/>
            <person name="Bureau T."/>
            <person name="Miyao A."/>
            <person name="Hirochika H."/>
            <person name="Nishikawa T."/>
            <person name="Kadowaki K."/>
            <person name="Sugiura M."/>
            <person name="Burr B."/>
            <person name="Sasaki T."/>
        </authorList>
    </citation>
    <scope>NUCLEOTIDE SEQUENCE [LARGE SCALE GENOMIC DNA]</scope>
    <source>
        <strain evidence="3">cv. Nipponbare</strain>
    </source>
</reference>
<evidence type="ECO:0000313" key="2">
    <source>
        <dbReference type="EMBL" id="BAT15420.1"/>
    </source>
</evidence>
<reference evidence="2 3" key="3">
    <citation type="journal article" date="2013" name="Rice">
        <title>Improvement of the Oryza sativa Nipponbare reference genome using next generation sequence and optical map data.</title>
        <authorList>
            <person name="Kawahara Y."/>
            <person name="de la Bastide M."/>
            <person name="Hamilton J.P."/>
            <person name="Kanamori H."/>
            <person name="McCombie W.R."/>
            <person name="Ouyang S."/>
            <person name="Schwartz D.C."/>
            <person name="Tanaka T."/>
            <person name="Wu J."/>
            <person name="Zhou S."/>
            <person name="Childs K.L."/>
            <person name="Davidson R.M."/>
            <person name="Lin H."/>
            <person name="Quesada-Ocampo L."/>
            <person name="Vaillancourt B."/>
            <person name="Sakai H."/>
            <person name="Lee S.S."/>
            <person name="Kim J."/>
            <person name="Numa H."/>
            <person name="Itoh T."/>
            <person name="Buell C.R."/>
            <person name="Matsumoto T."/>
        </authorList>
    </citation>
    <scope>NUCLEOTIDE SEQUENCE [LARGE SCALE GENOMIC DNA]</scope>
    <source>
        <strain evidence="3">cv. Nipponbare</strain>
    </source>
</reference>
<proteinExistence type="predicted"/>
<dbReference type="PaxDb" id="39947-A0A0P0Y5P5"/>